<dbReference type="RefSeq" id="XP_018322295.1">
    <property type="nucleotide sequence ID" value="XM_018466793.1"/>
</dbReference>
<organism evidence="3 4">
    <name type="scientific">Agrilus planipennis</name>
    <name type="common">Emerald ash borer</name>
    <name type="synonym">Agrilus marcopoli</name>
    <dbReference type="NCBI Taxonomy" id="224129"/>
    <lineage>
        <taxon>Eukaryota</taxon>
        <taxon>Metazoa</taxon>
        <taxon>Ecdysozoa</taxon>
        <taxon>Arthropoda</taxon>
        <taxon>Hexapoda</taxon>
        <taxon>Insecta</taxon>
        <taxon>Pterygota</taxon>
        <taxon>Neoptera</taxon>
        <taxon>Endopterygota</taxon>
        <taxon>Coleoptera</taxon>
        <taxon>Polyphaga</taxon>
        <taxon>Elateriformia</taxon>
        <taxon>Buprestoidea</taxon>
        <taxon>Buprestidae</taxon>
        <taxon>Agrilinae</taxon>
        <taxon>Agrilus</taxon>
    </lineage>
</organism>
<proteinExistence type="predicted"/>
<evidence type="ECO:0000256" key="1">
    <source>
        <dbReference type="SAM" id="MobiDB-lite"/>
    </source>
</evidence>
<name>A0A1W4WQI6_AGRPL</name>
<feature type="signal peptide" evidence="2">
    <location>
        <begin position="1"/>
        <end position="21"/>
    </location>
</feature>
<reference evidence="4" key="1">
    <citation type="submission" date="2025-08" db="UniProtKB">
        <authorList>
            <consortium name="RefSeq"/>
        </authorList>
    </citation>
    <scope>IDENTIFICATION</scope>
    <source>
        <tissue evidence="4">Entire body</tissue>
    </source>
</reference>
<keyword evidence="2" id="KW-0732">Signal</keyword>
<dbReference type="GeneID" id="108735010"/>
<keyword evidence="3" id="KW-1185">Reference proteome</keyword>
<evidence type="ECO:0000256" key="2">
    <source>
        <dbReference type="SAM" id="SignalP"/>
    </source>
</evidence>
<dbReference type="OrthoDB" id="8197504at2759"/>
<dbReference type="KEGG" id="apln:108735010"/>
<protein>
    <submittedName>
        <fullName evidence="4">Uncharacterized protein LOC108735010</fullName>
    </submittedName>
</protein>
<evidence type="ECO:0000313" key="3">
    <source>
        <dbReference type="Proteomes" id="UP000192223"/>
    </source>
</evidence>
<dbReference type="InParanoid" id="A0A1W4WQI6"/>
<sequence>MKLKLLTAFLFLAVLINLCSARPAEEEYDYEEEPAPPPKPVARPIVGRRSPLIRAGAGSKASTTTTTTPTPDLKENEEEIVEEELPEEEEAAPAETSSTTESGRKLKGGILRPFRSNEDLLATLKKRREQAVSNKNHLKAQVHEPQESSPVASEAEKPATPSKPKLSSGRRKFNKNDNVNQDAEVSSSAPARTSRRFRN</sequence>
<feature type="region of interest" description="Disordered" evidence="1">
    <location>
        <begin position="24"/>
        <end position="199"/>
    </location>
</feature>
<accession>A0A1W4WQI6</accession>
<dbReference type="AlphaFoldDB" id="A0A1W4WQI6"/>
<feature type="compositionally biased region" description="Polar residues" evidence="1">
    <location>
        <begin position="176"/>
        <end position="191"/>
    </location>
</feature>
<gene>
    <name evidence="4" type="primary">LOC108735010</name>
</gene>
<dbReference type="Proteomes" id="UP000192223">
    <property type="component" value="Unplaced"/>
</dbReference>
<feature type="chain" id="PRO_5010733694" evidence="2">
    <location>
        <begin position="22"/>
        <end position="199"/>
    </location>
</feature>
<evidence type="ECO:0000313" key="4">
    <source>
        <dbReference type="RefSeq" id="XP_018322295.1"/>
    </source>
</evidence>
<feature type="compositionally biased region" description="Acidic residues" evidence="1">
    <location>
        <begin position="75"/>
        <end position="92"/>
    </location>
</feature>